<reference evidence="2" key="1">
    <citation type="submission" date="2021-10" db="EMBL/GenBank/DDBJ databases">
        <authorList>
            <person name="Lyu M."/>
            <person name="Wang X."/>
            <person name="Meng X."/>
            <person name="Xu K."/>
        </authorList>
    </citation>
    <scope>NUCLEOTIDE SEQUENCE</scope>
    <source>
        <strain evidence="2">A6</strain>
    </source>
</reference>
<feature type="signal peptide" evidence="1">
    <location>
        <begin position="1"/>
        <end position="22"/>
    </location>
</feature>
<comment type="caution">
    <text evidence="2">The sequence shown here is derived from an EMBL/GenBank/DDBJ whole genome shotgun (WGS) entry which is preliminary data.</text>
</comment>
<proteinExistence type="predicted"/>
<gene>
    <name evidence="2" type="ORF">LK996_14495</name>
</gene>
<evidence type="ECO:0000256" key="1">
    <source>
        <dbReference type="SAM" id="SignalP"/>
    </source>
</evidence>
<name>A0ABS8JL57_9GAMM</name>
<evidence type="ECO:0000313" key="3">
    <source>
        <dbReference type="Proteomes" id="UP001165293"/>
    </source>
</evidence>
<evidence type="ECO:0008006" key="4">
    <source>
        <dbReference type="Google" id="ProtNLM"/>
    </source>
</evidence>
<dbReference type="EMBL" id="JAJGAK010000004">
    <property type="protein sequence ID" value="MCC8364282.1"/>
    <property type="molecule type" value="Genomic_DNA"/>
</dbReference>
<organism evidence="2 3">
    <name type="scientific">Noviluteimonas lactosilytica</name>
    <dbReference type="NCBI Taxonomy" id="2888523"/>
    <lineage>
        <taxon>Bacteria</taxon>
        <taxon>Pseudomonadati</taxon>
        <taxon>Pseudomonadota</taxon>
        <taxon>Gammaproteobacteria</taxon>
        <taxon>Lysobacterales</taxon>
        <taxon>Lysobacteraceae</taxon>
        <taxon>Noviluteimonas</taxon>
    </lineage>
</organism>
<sequence length="353" mass="38166">MRHPLLTALACSAVFFSFGANAAKSGTDGTFTGTYVIEALPNNTLDHANAKCMIFDAAQGAYGIRLHRGICSGPCGEGHPYVAIAIATPERAWDIAPVKHSDGRTAHVIRNRANGQCLIRSNNGHDVVPRLFMWNASNPQWCGLSSANAVIENGQAAWVFGDSPTESGTLVSSMGVLRNGLGFLSFASRNVGLREDQAMIAVDNVFRFVRVPEGCDNAHATQPDIIRSCFHGDFAQPLRFEDAAKLNVPVEKWTALPGRGEPGAEFAAVKGEHAEAYCSRLRTGNFADWRVPNAGELHGLYLTFPDNQLFEQMGWSTGAHMTSERNGAGYTAVNLFDGEFEGHWNALPVACIR</sequence>
<dbReference type="Proteomes" id="UP001165293">
    <property type="component" value="Unassembled WGS sequence"/>
</dbReference>
<keyword evidence="3" id="KW-1185">Reference proteome</keyword>
<evidence type="ECO:0000313" key="2">
    <source>
        <dbReference type="EMBL" id="MCC8364282.1"/>
    </source>
</evidence>
<feature type="chain" id="PRO_5045684707" description="DUF1566 domain-containing protein" evidence="1">
    <location>
        <begin position="23"/>
        <end position="353"/>
    </location>
</feature>
<accession>A0ABS8JL57</accession>
<dbReference type="RefSeq" id="WP_230528076.1">
    <property type="nucleotide sequence ID" value="NZ_JAJGAK010000004.1"/>
</dbReference>
<protein>
    <recommendedName>
        <fullName evidence="4">DUF1566 domain-containing protein</fullName>
    </recommendedName>
</protein>
<keyword evidence="1" id="KW-0732">Signal</keyword>